<comment type="caution">
    <text evidence="2">The sequence shown here is derived from an EMBL/GenBank/DDBJ whole genome shotgun (WGS) entry which is preliminary data.</text>
</comment>
<gene>
    <name evidence="2" type="ORF">G7Y89_g12010</name>
</gene>
<dbReference type="Pfam" id="PF26639">
    <property type="entry name" value="Het-6_barrel"/>
    <property type="match status" value="1"/>
</dbReference>
<dbReference type="Proteomes" id="UP000566819">
    <property type="component" value="Unassembled WGS sequence"/>
</dbReference>
<reference evidence="2 3" key="1">
    <citation type="submission" date="2020-03" db="EMBL/GenBank/DDBJ databases">
        <title>Draft Genome Sequence of Cudoniella acicularis.</title>
        <authorList>
            <person name="Buettner E."/>
            <person name="Kellner H."/>
        </authorList>
    </citation>
    <scope>NUCLEOTIDE SEQUENCE [LARGE SCALE GENOMIC DNA]</scope>
    <source>
        <strain evidence="2 3">DSM 108380</strain>
    </source>
</reference>
<dbReference type="InterPro" id="IPR010730">
    <property type="entry name" value="HET"/>
</dbReference>
<sequence length="608" mass="69074">MALTFYEQDLDVTKQEIRLLELLPGQSKDRVSCVLKVISLQDGQTSVPYEALSYVWGEIEGTAPIQVCGGDFEITRNLRAALRRLRHKDRSRLLWVDAVCINQRNIQERNDQVRLMGSVYEKASKVVVWLGVAADDTKETVEFIRRMAGDNKIHWTPQKGHMVAGGEAPGAIHGLQDLALFVFFRRSWWTRMWTLQEIAKAKEVVFTCGKFTIPGEVMNSLVESFFIHCPKCCTNMNYQSSGVDALPDLENRMVEISTIERLRKSRQRQEFLQLARLYRHRNATDPRDMIYGLLGMSSDLDDGIINYRPSVPETYEIATLEIISRIGNLDIFSHILEHEFRGGKGGYGGGGIRGLPSWVPDWSEEYKFTTLRFASFRQEAFELFNASGSVPMNRVSVAPGQLALDGLDFDEVEKFGSQRRVANMEENDIYGKWRLLANVDKSPEHPYVGGKTTIDAYWRTLCYNMSVNEGKEATTEDRMLHDEWWWGAILSESRPSHWVYKQKQRENIKGVSRMSNIIASCTAGRRFFITKKGYFGIGPAGIVVGDRVCILFGGKTPFILRKTLKQSEMNSDMDFEYVGDTYIHGLMGGEAVKLMESGELSSQAFTLS</sequence>
<protein>
    <recommendedName>
        <fullName evidence="1">Heterokaryon incompatibility domain-containing protein</fullName>
    </recommendedName>
</protein>
<name>A0A8H4RCN0_9HELO</name>
<evidence type="ECO:0000313" key="2">
    <source>
        <dbReference type="EMBL" id="KAF4626151.1"/>
    </source>
</evidence>
<dbReference type="InterPro" id="IPR052895">
    <property type="entry name" value="HetReg/Transcr_Mod"/>
</dbReference>
<accession>A0A8H4RCN0</accession>
<proteinExistence type="predicted"/>
<evidence type="ECO:0000313" key="3">
    <source>
        <dbReference type="Proteomes" id="UP000566819"/>
    </source>
</evidence>
<dbReference type="AlphaFoldDB" id="A0A8H4RCN0"/>
<evidence type="ECO:0000259" key="1">
    <source>
        <dbReference type="Pfam" id="PF06985"/>
    </source>
</evidence>
<dbReference type="EMBL" id="JAAMPI010001214">
    <property type="protein sequence ID" value="KAF4626151.1"/>
    <property type="molecule type" value="Genomic_DNA"/>
</dbReference>
<keyword evidence="3" id="KW-1185">Reference proteome</keyword>
<feature type="domain" description="Heterokaryon incompatibility" evidence="1">
    <location>
        <begin position="49"/>
        <end position="197"/>
    </location>
</feature>
<dbReference type="Pfam" id="PF06985">
    <property type="entry name" value="HET"/>
    <property type="match status" value="1"/>
</dbReference>
<dbReference type="PANTHER" id="PTHR24148:SF73">
    <property type="entry name" value="HET DOMAIN PROTEIN (AFU_ORTHOLOGUE AFUA_8G01020)"/>
    <property type="match status" value="1"/>
</dbReference>
<dbReference type="OrthoDB" id="3598674at2759"/>
<dbReference type="PANTHER" id="PTHR24148">
    <property type="entry name" value="ANKYRIN REPEAT DOMAIN-CONTAINING PROTEIN 39 HOMOLOG-RELATED"/>
    <property type="match status" value="1"/>
</dbReference>
<organism evidence="2 3">
    <name type="scientific">Cudoniella acicularis</name>
    <dbReference type="NCBI Taxonomy" id="354080"/>
    <lineage>
        <taxon>Eukaryota</taxon>
        <taxon>Fungi</taxon>
        <taxon>Dikarya</taxon>
        <taxon>Ascomycota</taxon>
        <taxon>Pezizomycotina</taxon>
        <taxon>Leotiomycetes</taxon>
        <taxon>Helotiales</taxon>
        <taxon>Tricladiaceae</taxon>
        <taxon>Cudoniella</taxon>
    </lineage>
</organism>